<organism evidence="3">
    <name type="scientific">Arion vulgaris</name>
    <dbReference type="NCBI Taxonomy" id="1028688"/>
    <lineage>
        <taxon>Eukaryota</taxon>
        <taxon>Metazoa</taxon>
        <taxon>Spiralia</taxon>
        <taxon>Lophotrochozoa</taxon>
        <taxon>Mollusca</taxon>
        <taxon>Gastropoda</taxon>
        <taxon>Heterobranchia</taxon>
        <taxon>Euthyneura</taxon>
        <taxon>Panpulmonata</taxon>
        <taxon>Eupulmonata</taxon>
        <taxon>Stylommatophora</taxon>
        <taxon>Helicina</taxon>
        <taxon>Arionoidea</taxon>
        <taxon>Arionidae</taxon>
        <taxon>Arion</taxon>
    </lineage>
</organism>
<dbReference type="PROSITE" id="PS50011">
    <property type="entry name" value="PROTEIN_KINASE_DOM"/>
    <property type="match status" value="1"/>
</dbReference>
<proteinExistence type="predicted"/>
<feature type="domain" description="Protein kinase" evidence="2">
    <location>
        <begin position="4"/>
        <end position="51"/>
    </location>
</feature>
<name>A0A0B6YYD2_9EUPU</name>
<sequence length="51" mass="5822">MKNYEKLGFVGKGSYGFVLKCRSKITGQLVAIKKFSDSKENRIVRKIAVRE</sequence>
<evidence type="ECO:0000259" key="2">
    <source>
        <dbReference type="PROSITE" id="PS50011"/>
    </source>
</evidence>
<gene>
    <name evidence="3" type="primary">ORF42041</name>
</gene>
<keyword evidence="1" id="KW-0547">Nucleotide-binding</keyword>
<dbReference type="AlphaFoldDB" id="A0A0B6YYD2"/>
<reference evidence="3" key="1">
    <citation type="submission" date="2014-12" db="EMBL/GenBank/DDBJ databases">
        <title>Insight into the proteome of Arion vulgaris.</title>
        <authorList>
            <person name="Aradska J."/>
            <person name="Bulat T."/>
            <person name="Smidak R."/>
            <person name="Sarate P."/>
            <person name="Gangsoo J."/>
            <person name="Sialana F."/>
            <person name="Bilban M."/>
            <person name="Lubec G."/>
        </authorList>
    </citation>
    <scope>NUCLEOTIDE SEQUENCE</scope>
    <source>
        <tissue evidence="3">Skin</tissue>
    </source>
</reference>
<dbReference type="GO" id="GO:0004672">
    <property type="term" value="F:protein kinase activity"/>
    <property type="evidence" value="ECO:0007669"/>
    <property type="project" value="InterPro"/>
</dbReference>
<dbReference type="InterPro" id="IPR000719">
    <property type="entry name" value="Prot_kinase_dom"/>
</dbReference>
<dbReference type="EMBL" id="HACG01014494">
    <property type="protein sequence ID" value="CEK61359.1"/>
    <property type="molecule type" value="Transcribed_RNA"/>
</dbReference>
<dbReference type="PROSITE" id="PS00107">
    <property type="entry name" value="PROTEIN_KINASE_ATP"/>
    <property type="match status" value="1"/>
</dbReference>
<dbReference type="InterPro" id="IPR017441">
    <property type="entry name" value="Protein_kinase_ATP_BS"/>
</dbReference>
<dbReference type="GO" id="GO:0005524">
    <property type="term" value="F:ATP binding"/>
    <property type="evidence" value="ECO:0007669"/>
    <property type="project" value="UniProtKB-UniRule"/>
</dbReference>
<feature type="binding site" evidence="1">
    <location>
        <position position="34"/>
    </location>
    <ligand>
        <name>ATP</name>
        <dbReference type="ChEBI" id="CHEBI:30616"/>
    </ligand>
</feature>
<evidence type="ECO:0000256" key="1">
    <source>
        <dbReference type="PROSITE-ProRule" id="PRU10141"/>
    </source>
</evidence>
<evidence type="ECO:0000313" key="3">
    <source>
        <dbReference type="EMBL" id="CEK61359.1"/>
    </source>
</evidence>
<dbReference type="InterPro" id="IPR011009">
    <property type="entry name" value="Kinase-like_dom_sf"/>
</dbReference>
<dbReference type="Gene3D" id="3.30.200.20">
    <property type="entry name" value="Phosphorylase Kinase, domain 1"/>
    <property type="match status" value="1"/>
</dbReference>
<keyword evidence="1" id="KW-0067">ATP-binding</keyword>
<accession>A0A0B6YYD2</accession>
<feature type="non-terminal residue" evidence="3">
    <location>
        <position position="51"/>
    </location>
</feature>
<protein>
    <recommendedName>
        <fullName evidence="2">Protein kinase domain-containing protein</fullName>
    </recommendedName>
</protein>
<dbReference type="SUPFAM" id="SSF56112">
    <property type="entry name" value="Protein kinase-like (PK-like)"/>
    <property type="match status" value="1"/>
</dbReference>